<sequence>MRQLLQTDVSKTTLLIRIMVGGIFSEGIQKFLYPMARGTGRFESMGFPYPEFFGNFIGFIELLAGMMVLMGVLTRVGAFSTITIMSVAIITTKIPIAFRESFGPFVLRDLEVYGFWSMAHELRTDFAMWLGSLFLIIKGGGRWSVDQKLYRAWYSFSWQPND</sequence>
<dbReference type="Pfam" id="PF07681">
    <property type="entry name" value="DoxX"/>
    <property type="match status" value="1"/>
</dbReference>
<dbReference type="PANTHER" id="PTHR33452">
    <property type="entry name" value="OXIDOREDUCTASE CATD-RELATED"/>
    <property type="match status" value="1"/>
</dbReference>
<feature type="transmembrane region" description="Helical" evidence="7">
    <location>
        <begin position="12"/>
        <end position="32"/>
    </location>
</feature>
<keyword evidence="9" id="KW-1185">Reference proteome</keyword>
<feature type="transmembrane region" description="Helical" evidence="7">
    <location>
        <begin position="52"/>
        <end position="72"/>
    </location>
</feature>
<keyword evidence="6 7" id="KW-0472">Membrane</keyword>
<proteinExistence type="inferred from homology"/>
<evidence type="ECO:0000256" key="2">
    <source>
        <dbReference type="ARBA" id="ARBA00006679"/>
    </source>
</evidence>
<keyword evidence="5 7" id="KW-1133">Transmembrane helix</keyword>
<evidence type="ECO:0000313" key="9">
    <source>
        <dbReference type="Proteomes" id="UP000317557"/>
    </source>
</evidence>
<dbReference type="Proteomes" id="UP000317557">
    <property type="component" value="Unassembled WGS sequence"/>
</dbReference>
<protein>
    <submittedName>
        <fullName evidence="8">Uncharacterized membrane protein YphA, DoxX/SURF4 family</fullName>
    </submittedName>
</protein>
<dbReference type="AlphaFoldDB" id="A0A521CVL1"/>
<keyword evidence="4 7" id="KW-0812">Transmembrane</keyword>
<dbReference type="InterPro" id="IPR051907">
    <property type="entry name" value="DoxX-like_oxidoreductase"/>
</dbReference>
<evidence type="ECO:0000256" key="7">
    <source>
        <dbReference type="SAM" id="Phobius"/>
    </source>
</evidence>
<dbReference type="GO" id="GO:0005886">
    <property type="term" value="C:plasma membrane"/>
    <property type="evidence" value="ECO:0007669"/>
    <property type="project" value="UniProtKB-SubCell"/>
</dbReference>
<dbReference type="PANTHER" id="PTHR33452:SF1">
    <property type="entry name" value="INNER MEMBRANE PROTEIN YPHA-RELATED"/>
    <property type="match status" value="1"/>
</dbReference>
<evidence type="ECO:0000256" key="6">
    <source>
        <dbReference type="ARBA" id="ARBA00023136"/>
    </source>
</evidence>
<name>A0A521CVL1_9BACT</name>
<keyword evidence="3" id="KW-1003">Cell membrane</keyword>
<evidence type="ECO:0000256" key="1">
    <source>
        <dbReference type="ARBA" id="ARBA00004651"/>
    </source>
</evidence>
<dbReference type="OrthoDB" id="9813193at2"/>
<feature type="transmembrane region" description="Helical" evidence="7">
    <location>
        <begin position="79"/>
        <end position="98"/>
    </location>
</feature>
<evidence type="ECO:0000256" key="3">
    <source>
        <dbReference type="ARBA" id="ARBA00022475"/>
    </source>
</evidence>
<dbReference type="InterPro" id="IPR032808">
    <property type="entry name" value="DoxX"/>
</dbReference>
<evidence type="ECO:0000313" key="8">
    <source>
        <dbReference type="EMBL" id="SMO63476.1"/>
    </source>
</evidence>
<comment type="subcellular location">
    <subcellularLocation>
        <location evidence="1">Cell membrane</location>
        <topology evidence="1">Multi-pass membrane protein</topology>
    </subcellularLocation>
</comment>
<evidence type="ECO:0000256" key="4">
    <source>
        <dbReference type="ARBA" id="ARBA00022692"/>
    </source>
</evidence>
<reference evidence="8 9" key="1">
    <citation type="submission" date="2017-05" db="EMBL/GenBank/DDBJ databases">
        <authorList>
            <person name="Varghese N."/>
            <person name="Submissions S."/>
        </authorList>
    </citation>
    <scope>NUCLEOTIDE SEQUENCE [LARGE SCALE GENOMIC DNA]</scope>
    <source>
        <strain evidence="8 9">DSM 21985</strain>
    </source>
</reference>
<gene>
    <name evidence="8" type="ORF">SAMN06265219_106129</name>
</gene>
<feature type="transmembrane region" description="Helical" evidence="7">
    <location>
        <begin position="126"/>
        <end position="145"/>
    </location>
</feature>
<organism evidence="8 9">
    <name type="scientific">Gracilimonas mengyeensis</name>
    <dbReference type="NCBI Taxonomy" id="1302730"/>
    <lineage>
        <taxon>Bacteria</taxon>
        <taxon>Pseudomonadati</taxon>
        <taxon>Balneolota</taxon>
        <taxon>Balneolia</taxon>
        <taxon>Balneolales</taxon>
        <taxon>Balneolaceae</taxon>
        <taxon>Gracilimonas</taxon>
    </lineage>
</organism>
<comment type="similarity">
    <text evidence="2">Belongs to the DoxX family.</text>
</comment>
<accession>A0A521CVL1</accession>
<evidence type="ECO:0000256" key="5">
    <source>
        <dbReference type="ARBA" id="ARBA00022989"/>
    </source>
</evidence>
<dbReference type="EMBL" id="FXTP01000006">
    <property type="protein sequence ID" value="SMO63476.1"/>
    <property type="molecule type" value="Genomic_DNA"/>
</dbReference>